<accession>A0A443HI20</accession>
<dbReference type="VEuPathDB" id="FungiDB:C8Q69DRAFT_482685"/>
<feature type="region of interest" description="Disordered" evidence="1">
    <location>
        <begin position="1"/>
        <end position="83"/>
    </location>
</feature>
<dbReference type="InterPro" id="IPR003615">
    <property type="entry name" value="HNH_nuc"/>
</dbReference>
<comment type="caution">
    <text evidence="3">The sequence shown here is derived from an EMBL/GenBank/DDBJ whole genome shotgun (WGS) entry which is preliminary data.</text>
</comment>
<dbReference type="RefSeq" id="XP_028481127.1">
    <property type="nucleotide sequence ID" value="XM_028631675.1"/>
</dbReference>
<organism evidence="3 4">
    <name type="scientific">Byssochlamys spectabilis</name>
    <name type="common">Paecilomyces variotii</name>
    <dbReference type="NCBI Taxonomy" id="264951"/>
    <lineage>
        <taxon>Eukaryota</taxon>
        <taxon>Fungi</taxon>
        <taxon>Dikarya</taxon>
        <taxon>Ascomycota</taxon>
        <taxon>Pezizomycotina</taxon>
        <taxon>Eurotiomycetes</taxon>
        <taxon>Eurotiomycetidae</taxon>
        <taxon>Eurotiales</taxon>
        <taxon>Thermoascaceae</taxon>
        <taxon>Paecilomyces</taxon>
    </lineage>
</organism>
<name>A0A443HI20_BYSSP</name>
<sequence>MGKSKRPLSGAALQAPKSKIQKQQQHAAEVEEKTQAQETQAESSGNVQVERPHDPIEIETEDIIPKAKSRIQGYQRNDSNDRTDKLLDDILDNLPLEGRKAFASTILEARNDEGLRALIENFKTKLLIPLKAKGGTTPTPSQIPSSSSSEKMEPEGSPTTLLPLAITKYASRSGQQKLKDYCLARDGYKCVVSGVYDLNSEDQTPQDADTAITECSHIIPFSMAPSSKGKKPIESVSATWSIMYQCFPALKNVLDMNDPSRTNDPRNAMTLLRDLHAALGSFSMAFEETENETVYTLKTYRSFPSAFKRAFLPKDGIVRFKSHDGNHISLPDNAILAAHAAIARILHLTGMGEEIDKMLREFDKLSCLAEEGILDGE</sequence>
<dbReference type="AlphaFoldDB" id="A0A443HI20"/>
<protein>
    <recommendedName>
        <fullName evidence="2">HNH nuclease domain-containing protein</fullName>
    </recommendedName>
</protein>
<dbReference type="GeneID" id="39600952"/>
<dbReference type="EMBL" id="RCNU01000020">
    <property type="protein sequence ID" value="RWQ91482.1"/>
    <property type="molecule type" value="Genomic_DNA"/>
</dbReference>
<keyword evidence="4" id="KW-1185">Reference proteome</keyword>
<feature type="domain" description="HNH nuclease" evidence="2">
    <location>
        <begin position="190"/>
        <end position="287"/>
    </location>
</feature>
<dbReference type="STRING" id="264951.A0A443HI20"/>
<feature type="compositionally biased region" description="Low complexity" evidence="1">
    <location>
        <begin position="134"/>
        <end position="149"/>
    </location>
</feature>
<gene>
    <name evidence="3" type="ORF">C8Q69DRAFT_482685</name>
</gene>
<feature type="region of interest" description="Disordered" evidence="1">
    <location>
        <begin position="133"/>
        <end position="158"/>
    </location>
</feature>
<evidence type="ECO:0000313" key="3">
    <source>
        <dbReference type="EMBL" id="RWQ91482.1"/>
    </source>
</evidence>
<evidence type="ECO:0000259" key="2">
    <source>
        <dbReference type="Pfam" id="PF13391"/>
    </source>
</evidence>
<proteinExistence type="predicted"/>
<reference evidence="3 4" key="1">
    <citation type="journal article" date="2018" name="Front. Microbiol.">
        <title>Genomic and genetic insights into a cosmopolitan fungus, Paecilomyces variotii (Eurotiales).</title>
        <authorList>
            <person name="Urquhart A.S."/>
            <person name="Mondo S.J."/>
            <person name="Makela M.R."/>
            <person name="Hane J.K."/>
            <person name="Wiebenga A."/>
            <person name="He G."/>
            <person name="Mihaltcheva S."/>
            <person name="Pangilinan J."/>
            <person name="Lipzen A."/>
            <person name="Barry K."/>
            <person name="de Vries R.P."/>
            <person name="Grigoriev I.V."/>
            <person name="Idnurm A."/>
        </authorList>
    </citation>
    <scope>NUCLEOTIDE SEQUENCE [LARGE SCALE GENOMIC DNA]</scope>
    <source>
        <strain evidence="3 4">CBS 101075</strain>
    </source>
</reference>
<dbReference type="Pfam" id="PF13391">
    <property type="entry name" value="HNH_2"/>
    <property type="match status" value="1"/>
</dbReference>
<evidence type="ECO:0000256" key="1">
    <source>
        <dbReference type="SAM" id="MobiDB-lite"/>
    </source>
</evidence>
<evidence type="ECO:0000313" key="4">
    <source>
        <dbReference type="Proteomes" id="UP000283841"/>
    </source>
</evidence>
<dbReference type="Proteomes" id="UP000283841">
    <property type="component" value="Unassembled WGS sequence"/>
</dbReference>